<name>A0A1I7MPG5_9MICC</name>
<sequence length="179" mass="19313">MALATAAPSFAVSPSDPIPANALNGWVRVTRDCNAARISISSAGAYPNGGLWVFSNQQQPPSNAQLVFYFPTSWGILTWTSGNRAWSAPVYEGQVTISGQTYNAYRSTYNGQFQWATNGGVYTGGGGPAGPERWEAVTAPSFTTSRIAWRSCGNGDAVYLRRTVTVNGKEITFRRTLVF</sequence>
<dbReference type="STRING" id="574650.SAMN04487966_108129"/>
<proteinExistence type="predicted"/>
<protein>
    <submittedName>
        <fullName evidence="1">Uncharacterized protein</fullName>
    </submittedName>
</protein>
<keyword evidence="2" id="KW-1185">Reference proteome</keyword>
<organism evidence="1 2">
    <name type="scientific">Micrococcus terreus</name>
    <dbReference type="NCBI Taxonomy" id="574650"/>
    <lineage>
        <taxon>Bacteria</taxon>
        <taxon>Bacillati</taxon>
        <taxon>Actinomycetota</taxon>
        <taxon>Actinomycetes</taxon>
        <taxon>Micrococcales</taxon>
        <taxon>Micrococcaceae</taxon>
        <taxon>Micrococcus</taxon>
    </lineage>
</organism>
<dbReference type="Proteomes" id="UP000198881">
    <property type="component" value="Unassembled WGS sequence"/>
</dbReference>
<evidence type="ECO:0000313" key="2">
    <source>
        <dbReference type="Proteomes" id="UP000198881"/>
    </source>
</evidence>
<reference evidence="1 2" key="1">
    <citation type="submission" date="2016-10" db="EMBL/GenBank/DDBJ databases">
        <authorList>
            <person name="de Groot N.N."/>
        </authorList>
    </citation>
    <scope>NUCLEOTIDE SEQUENCE [LARGE SCALE GENOMIC DNA]</scope>
    <source>
        <strain evidence="1 2">CGMCC 1.7054</strain>
    </source>
</reference>
<gene>
    <name evidence="1" type="ORF">SAMN04487966_108129</name>
</gene>
<dbReference type="AlphaFoldDB" id="A0A1I7MPG5"/>
<accession>A0A1I7MPG5</accession>
<evidence type="ECO:0000313" key="1">
    <source>
        <dbReference type="EMBL" id="SFV23802.1"/>
    </source>
</evidence>
<dbReference type="EMBL" id="FPCG01000008">
    <property type="protein sequence ID" value="SFV23802.1"/>
    <property type="molecule type" value="Genomic_DNA"/>
</dbReference>